<dbReference type="InterPro" id="IPR027953">
    <property type="entry name" value="DUF4605"/>
</dbReference>
<feature type="transmembrane region" description="Helical" evidence="7">
    <location>
        <begin position="82"/>
        <end position="108"/>
    </location>
</feature>
<evidence type="ECO:0000313" key="10">
    <source>
        <dbReference type="Proteomes" id="UP001164746"/>
    </source>
</evidence>
<dbReference type="EMBL" id="CP111013">
    <property type="protein sequence ID" value="WAQ97293.1"/>
    <property type="molecule type" value="Genomic_DNA"/>
</dbReference>
<organism evidence="9 10">
    <name type="scientific">Mya arenaria</name>
    <name type="common">Soft-shell clam</name>
    <dbReference type="NCBI Taxonomy" id="6604"/>
    <lineage>
        <taxon>Eukaryota</taxon>
        <taxon>Metazoa</taxon>
        <taxon>Spiralia</taxon>
        <taxon>Lophotrochozoa</taxon>
        <taxon>Mollusca</taxon>
        <taxon>Bivalvia</taxon>
        <taxon>Autobranchia</taxon>
        <taxon>Heteroconchia</taxon>
        <taxon>Euheterodonta</taxon>
        <taxon>Imparidentia</taxon>
        <taxon>Neoheterodontei</taxon>
        <taxon>Myida</taxon>
        <taxon>Myoidea</taxon>
        <taxon>Myidae</taxon>
        <taxon>Mya</taxon>
    </lineage>
</organism>
<dbReference type="Proteomes" id="UP001164746">
    <property type="component" value="Chromosome 2"/>
</dbReference>
<evidence type="ECO:0000313" key="9">
    <source>
        <dbReference type="EMBL" id="WAQ97293.1"/>
    </source>
</evidence>
<evidence type="ECO:0000256" key="6">
    <source>
        <dbReference type="SAM" id="MobiDB-lite"/>
    </source>
</evidence>
<evidence type="ECO:0000256" key="7">
    <source>
        <dbReference type="SAM" id="Phobius"/>
    </source>
</evidence>
<gene>
    <name evidence="9" type="ORF">MAR_029983</name>
</gene>
<dbReference type="InterPro" id="IPR052502">
    <property type="entry name" value="FAM241_domain"/>
</dbReference>
<evidence type="ECO:0000259" key="8">
    <source>
        <dbReference type="Pfam" id="PF15378"/>
    </source>
</evidence>
<evidence type="ECO:0000256" key="1">
    <source>
        <dbReference type="ARBA" id="ARBA00004167"/>
    </source>
</evidence>
<dbReference type="PANTHER" id="PTHR33690">
    <property type="entry name" value="DUF4605 DOMAIN-CONTAINING PROTEIN"/>
    <property type="match status" value="1"/>
</dbReference>
<protein>
    <submittedName>
        <fullName evidence="9">F241B-like protein</fullName>
    </submittedName>
</protein>
<reference evidence="9" key="1">
    <citation type="submission" date="2022-11" db="EMBL/GenBank/DDBJ databases">
        <title>Centuries of genome instability and evolution in soft-shell clam transmissible cancer (bioRxiv).</title>
        <authorList>
            <person name="Hart S.F.M."/>
            <person name="Yonemitsu M.A."/>
            <person name="Giersch R.M."/>
            <person name="Beal B.F."/>
            <person name="Arriagada G."/>
            <person name="Davis B.W."/>
            <person name="Ostrander E.A."/>
            <person name="Goff S.P."/>
            <person name="Metzger M.J."/>
        </authorList>
    </citation>
    <scope>NUCLEOTIDE SEQUENCE</scope>
    <source>
        <strain evidence="9">MELC-2E11</strain>
        <tissue evidence="9">Siphon/mantle</tissue>
    </source>
</reference>
<comment type="similarity">
    <text evidence="2">Belongs to the FAM241 family.</text>
</comment>
<keyword evidence="3 7" id="KW-0812">Transmembrane</keyword>
<keyword evidence="4 7" id="KW-1133">Transmembrane helix</keyword>
<dbReference type="PANTHER" id="PTHR33690:SF3">
    <property type="entry name" value="UBIQUITIN-LIKE DOMAIN-CONTAINING PROTEIN"/>
    <property type="match status" value="1"/>
</dbReference>
<keyword evidence="10" id="KW-1185">Reference proteome</keyword>
<evidence type="ECO:0000256" key="2">
    <source>
        <dbReference type="ARBA" id="ARBA00006165"/>
    </source>
</evidence>
<proteinExistence type="inferred from homology"/>
<accession>A0ABY7DJB9</accession>
<comment type="subcellular location">
    <subcellularLocation>
        <location evidence="1">Membrane</location>
        <topology evidence="1">Single-pass membrane protein</topology>
    </subcellularLocation>
</comment>
<evidence type="ECO:0000256" key="4">
    <source>
        <dbReference type="ARBA" id="ARBA00022989"/>
    </source>
</evidence>
<evidence type="ECO:0000256" key="5">
    <source>
        <dbReference type="ARBA" id="ARBA00023136"/>
    </source>
</evidence>
<evidence type="ECO:0000256" key="3">
    <source>
        <dbReference type="ARBA" id="ARBA00022692"/>
    </source>
</evidence>
<keyword evidence="5 7" id="KW-0472">Membrane</keyword>
<sequence>MVRILSTGEIVKDSDPRAQQGTSRSRQNIGRIQHDPDEMARQYEGQGQGGGQQFSVFDGLNERLAGYGVPRFNIGAHTVEPIVLVGFVLAGLLLGLPGLLLAAILFVISKISTTDGGISSFFGGQGGQGQGRPRPSQSGGNRLGNS</sequence>
<feature type="domain" description="DUF4605" evidence="8">
    <location>
        <begin position="55"/>
        <end position="112"/>
    </location>
</feature>
<dbReference type="Pfam" id="PF15378">
    <property type="entry name" value="DUF4605"/>
    <property type="match status" value="1"/>
</dbReference>
<feature type="compositionally biased region" description="Low complexity" evidence="6">
    <location>
        <begin position="131"/>
        <end position="140"/>
    </location>
</feature>
<feature type="region of interest" description="Disordered" evidence="6">
    <location>
        <begin position="122"/>
        <end position="146"/>
    </location>
</feature>
<name>A0ABY7DJB9_MYAAR</name>